<dbReference type="Proteomes" id="UP000029846">
    <property type="component" value="Unassembled WGS sequence"/>
</dbReference>
<gene>
    <name evidence="2" type="ORF">IT41_12720</name>
</gene>
<sequence>MGPVARRGEQGAKAPDSTLPMTTGPVEPTQPPALPRHRMTNPELLNPDPTGIRADQGRSAEAETQQVMHEENPIDGSTTLGRTGG</sequence>
<organism evidence="2 3">
    <name type="scientific">Paracoccus halophilus</name>
    <dbReference type="NCBI Taxonomy" id="376733"/>
    <lineage>
        <taxon>Bacteria</taxon>
        <taxon>Pseudomonadati</taxon>
        <taxon>Pseudomonadota</taxon>
        <taxon>Alphaproteobacteria</taxon>
        <taxon>Rhodobacterales</taxon>
        <taxon>Paracoccaceae</taxon>
        <taxon>Paracoccus</taxon>
    </lineage>
</organism>
<keyword evidence="3" id="KW-1185">Reference proteome</keyword>
<proteinExistence type="predicted"/>
<comment type="caution">
    <text evidence="2">The sequence shown here is derived from an EMBL/GenBank/DDBJ whole genome shotgun (WGS) entry which is preliminary data.</text>
</comment>
<protein>
    <submittedName>
        <fullName evidence="2">Uncharacterized protein</fullName>
    </submittedName>
</protein>
<feature type="compositionally biased region" description="Basic and acidic residues" evidence="1">
    <location>
        <begin position="1"/>
        <end position="10"/>
    </location>
</feature>
<feature type="compositionally biased region" description="Polar residues" evidence="1">
    <location>
        <begin position="75"/>
        <end position="85"/>
    </location>
</feature>
<dbReference type="AlphaFoldDB" id="A0A099EZB3"/>
<name>A0A099EZB3_9RHOB</name>
<dbReference type="EMBL" id="JRKN01000017">
    <property type="protein sequence ID" value="KGJ03795.1"/>
    <property type="molecule type" value="Genomic_DNA"/>
</dbReference>
<feature type="region of interest" description="Disordered" evidence="1">
    <location>
        <begin position="1"/>
        <end position="85"/>
    </location>
</feature>
<evidence type="ECO:0000313" key="2">
    <source>
        <dbReference type="EMBL" id="KGJ03795.1"/>
    </source>
</evidence>
<evidence type="ECO:0000256" key="1">
    <source>
        <dbReference type="SAM" id="MobiDB-lite"/>
    </source>
</evidence>
<reference evidence="2 3" key="1">
    <citation type="submission" date="2014-09" db="EMBL/GenBank/DDBJ databases">
        <authorList>
            <person name="McGinnis J.M."/>
            <person name="Wolfgang W.J."/>
        </authorList>
    </citation>
    <scope>NUCLEOTIDE SEQUENCE [LARGE SCALE GENOMIC DNA]</scope>
    <source>
        <strain evidence="2 3">JCM 14014</strain>
    </source>
</reference>
<reference evidence="2 3" key="2">
    <citation type="submission" date="2014-10" db="EMBL/GenBank/DDBJ databases">
        <title>Paracoccus sanguinis sp. nov., isolated from clinical specimens of New York State patients.</title>
        <authorList>
            <person name="Mingle L.A."/>
            <person name="Cole J.A."/>
            <person name="Lapierre P."/>
            <person name="Musser K.A."/>
        </authorList>
    </citation>
    <scope>NUCLEOTIDE SEQUENCE [LARGE SCALE GENOMIC DNA]</scope>
    <source>
        <strain evidence="2 3">JCM 14014</strain>
    </source>
</reference>
<evidence type="ECO:0000313" key="3">
    <source>
        <dbReference type="Proteomes" id="UP000029846"/>
    </source>
</evidence>
<accession>A0A099EZB3</accession>